<name>A0A4V2MW15_9APHY</name>
<dbReference type="AlphaFoldDB" id="A0A4V2MW15"/>
<feature type="region of interest" description="Disordered" evidence="1">
    <location>
        <begin position="41"/>
        <end position="115"/>
    </location>
</feature>
<evidence type="ECO:0000256" key="1">
    <source>
        <dbReference type="SAM" id="MobiDB-lite"/>
    </source>
</evidence>
<evidence type="ECO:0000313" key="4">
    <source>
        <dbReference type="Proteomes" id="UP000292702"/>
    </source>
</evidence>
<keyword evidence="4" id="KW-1185">Reference proteome</keyword>
<feature type="chain" id="PRO_5020217600" evidence="2">
    <location>
        <begin position="21"/>
        <end position="198"/>
    </location>
</feature>
<gene>
    <name evidence="3" type="ORF">EIP91_004051</name>
</gene>
<proteinExistence type="predicted"/>
<feature type="region of interest" description="Disordered" evidence="1">
    <location>
        <begin position="156"/>
        <end position="198"/>
    </location>
</feature>
<evidence type="ECO:0000313" key="3">
    <source>
        <dbReference type="EMBL" id="TCD64447.1"/>
    </source>
</evidence>
<feature type="compositionally biased region" description="Polar residues" evidence="1">
    <location>
        <begin position="186"/>
        <end position="198"/>
    </location>
</feature>
<feature type="signal peptide" evidence="2">
    <location>
        <begin position="1"/>
        <end position="20"/>
    </location>
</feature>
<feature type="compositionally biased region" description="Polar residues" evidence="1">
    <location>
        <begin position="89"/>
        <end position="99"/>
    </location>
</feature>
<organism evidence="3 4">
    <name type="scientific">Steccherinum ochraceum</name>
    <dbReference type="NCBI Taxonomy" id="92696"/>
    <lineage>
        <taxon>Eukaryota</taxon>
        <taxon>Fungi</taxon>
        <taxon>Dikarya</taxon>
        <taxon>Basidiomycota</taxon>
        <taxon>Agaricomycotina</taxon>
        <taxon>Agaricomycetes</taxon>
        <taxon>Polyporales</taxon>
        <taxon>Steccherinaceae</taxon>
        <taxon>Steccherinum</taxon>
    </lineage>
</organism>
<accession>A0A4V2MW15</accession>
<protein>
    <submittedName>
        <fullName evidence="3">Uncharacterized protein</fullName>
    </submittedName>
</protein>
<keyword evidence="2" id="KW-0732">Signal</keyword>
<dbReference type="Proteomes" id="UP000292702">
    <property type="component" value="Unassembled WGS sequence"/>
</dbReference>
<dbReference type="EMBL" id="RWJN01000235">
    <property type="protein sequence ID" value="TCD64447.1"/>
    <property type="molecule type" value="Genomic_DNA"/>
</dbReference>
<reference evidence="3 4" key="1">
    <citation type="submission" date="2018-11" db="EMBL/GenBank/DDBJ databases">
        <title>Genome assembly of Steccherinum ochraceum LE-BIN_3174, the white-rot fungus of the Steccherinaceae family (The Residual Polyporoid clade, Polyporales, Basidiomycota).</title>
        <authorList>
            <person name="Fedorova T.V."/>
            <person name="Glazunova O.A."/>
            <person name="Landesman E.O."/>
            <person name="Moiseenko K.V."/>
            <person name="Psurtseva N.V."/>
            <person name="Savinova O.S."/>
            <person name="Shakhova N.V."/>
            <person name="Tyazhelova T.V."/>
            <person name="Vasina D.V."/>
        </authorList>
    </citation>
    <scope>NUCLEOTIDE SEQUENCE [LARGE SCALE GENOMIC DNA]</scope>
    <source>
        <strain evidence="3 4">LE-BIN_3174</strain>
    </source>
</reference>
<evidence type="ECO:0000256" key="2">
    <source>
        <dbReference type="SAM" id="SignalP"/>
    </source>
</evidence>
<sequence length="198" mass="20721">MRLTTALATLVVVASTSVLAAPVGVTAPCVDALDVRGTDSNTMEWRDDVDPANTQPAGGEEQEQAITSDEVPPRNAESSEPELHGEATCQGTELTSDAQSTEDEEDTLDPPQSFSDLNVDLARIRLPPRPPSPSPAVVNTQPGFATNPIFWWMYGLRPGGDQGSNNSTSASLAVDVADPEPGSSGVLGTSLDSEMSVE</sequence>
<comment type="caution">
    <text evidence="3">The sequence shown here is derived from an EMBL/GenBank/DDBJ whole genome shotgun (WGS) entry which is preliminary data.</text>
</comment>